<evidence type="ECO:0000259" key="3">
    <source>
        <dbReference type="PROSITE" id="PS51740"/>
    </source>
</evidence>
<reference evidence="4 5" key="1">
    <citation type="journal article" date="2023" name="Int. J. Syst. Evol. Microbiol.">
        <title>Methylocystis iwaonis sp. nov., a type II methane-oxidizing bacterium from surface soil of a rice paddy field in Japan, and emended description of the genus Methylocystis (ex Whittenbury et al. 1970) Bowman et al. 1993.</title>
        <authorList>
            <person name="Kaise H."/>
            <person name="Sawadogo J.B."/>
            <person name="Alam M.S."/>
            <person name="Ueno C."/>
            <person name="Dianou D."/>
            <person name="Shinjo R."/>
            <person name="Asakawa S."/>
        </authorList>
    </citation>
    <scope>NUCLEOTIDE SEQUENCE [LARGE SCALE GENOMIC DNA]</scope>
    <source>
        <strain evidence="4 5">SS37A-Re</strain>
    </source>
</reference>
<gene>
    <name evidence="4" type="ORF">SS37A_32430</name>
</gene>
<dbReference type="SUPFAM" id="SSF89447">
    <property type="entry name" value="AbrB/MazE/MraZ-like"/>
    <property type="match status" value="1"/>
</dbReference>
<evidence type="ECO:0000313" key="4">
    <source>
        <dbReference type="EMBL" id="BDV35714.1"/>
    </source>
</evidence>
<dbReference type="Gene3D" id="2.10.260.10">
    <property type="match status" value="1"/>
</dbReference>
<dbReference type="InterPro" id="IPR037914">
    <property type="entry name" value="SpoVT-AbrB_sf"/>
</dbReference>
<dbReference type="InterPro" id="IPR007159">
    <property type="entry name" value="SpoVT-AbrB_dom"/>
</dbReference>
<sequence length="85" mass="8846">MPTTTLRKVGGSVMLALPPAILDLLNLKAGATVGVSVEDGKLVIAPASKPRYTLGDLLAQCDAQGESSEEDRAWLGDKPQGSELL</sequence>
<dbReference type="Proteomes" id="UP001317629">
    <property type="component" value="Chromosome"/>
</dbReference>
<dbReference type="SMART" id="SM00966">
    <property type="entry name" value="SpoVT_AbrB"/>
    <property type="match status" value="1"/>
</dbReference>
<accession>A0ABM8ECI3</accession>
<feature type="domain" description="SpoVT-AbrB" evidence="3">
    <location>
        <begin position="4"/>
        <end position="49"/>
    </location>
</feature>
<dbReference type="PROSITE" id="PS51740">
    <property type="entry name" value="SPOVT_ABRB"/>
    <property type="match status" value="1"/>
</dbReference>
<organism evidence="4 5">
    <name type="scientific">Methylocystis iwaonis</name>
    <dbReference type="NCBI Taxonomy" id="2885079"/>
    <lineage>
        <taxon>Bacteria</taxon>
        <taxon>Pseudomonadati</taxon>
        <taxon>Pseudomonadota</taxon>
        <taxon>Alphaproteobacteria</taxon>
        <taxon>Hyphomicrobiales</taxon>
        <taxon>Methylocystaceae</taxon>
        <taxon>Methylocystis</taxon>
    </lineage>
</organism>
<keyword evidence="1" id="KW-0238">DNA-binding</keyword>
<protein>
    <submittedName>
        <fullName evidence="4">MazE family transcriptional regulator</fullName>
    </submittedName>
</protein>
<evidence type="ECO:0000313" key="5">
    <source>
        <dbReference type="Proteomes" id="UP001317629"/>
    </source>
</evidence>
<evidence type="ECO:0000256" key="1">
    <source>
        <dbReference type="PROSITE-ProRule" id="PRU01076"/>
    </source>
</evidence>
<evidence type="ECO:0000256" key="2">
    <source>
        <dbReference type="SAM" id="MobiDB-lite"/>
    </source>
</evidence>
<feature type="region of interest" description="Disordered" evidence="2">
    <location>
        <begin position="65"/>
        <end position="85"/>
    </location>
</feature>
<keyword evidence="5" id="KW-1185">Reference proteome</keyword>
<dbReference type="Pfam" id="PF04014">
    <property type="entry name" value="MazE_antitoxin"/>
    <property type="match status" value="1"/>
</dbReference>
<dbReference type="EMBL" id="AP027142">
    <property type="protein sequence ID" value="BDV35714.1"/>
    <property type="molecule type" value="Genomic_DNA"/>
</dbReference>
<proteinExistence type="predicted"/>
<name>A0ABM8ECI3_9HYPH</name>